<dbReference type="Pfam" id="PF19645">
    <property type="entry name" value="DUF6148"/>
    <property type="match status" value="1"/>
</dbReference>
<evidence type="ECO:0000313" key="2">
    <source>
        <dbReference type="Proteomes" id="UP000032534"/>
    </source>
</evidence>
<dbReference type="RefSeq" id="WP_044645704.1">
    <property type="nucleotide sequence ID" value="NZ_JTHP01000012.1"/>
</dbReference>
<comment type="caution">
    <text evidence="1">The sequence shown here is derived from an EMBL/GenBank/DDBJ whole genome shotgun (WGS) entry which is preliminary data.</text>
</comment>
<organism evidence="1 2">
    <name type="scientific">Paenibacillus terrae</name>
    <dbReference type="NCBI Taxonomy" id="159743"/>
    <lineage>
        <taxon>Bacteria</taxon>
        <taxon>Bacillati</taxon>
        <taxon>Bacillota</taxon>
        <taxon>Bacilli</taxon>
        <taxon>Bacillales</taxon>
        <taxon>Paenibacillaceae</taxon>
        <taxon>Paenibacillus</taxon>
    </lineage>
</organism>
<dbReference type="Proteomes" id="UP000032534">
    <property type="component" value="Unassembled WGS sequence"/>
</dbReference>
<dbReference type="AlphaFoldDB" id="A0A0D7X428"/>
<dbReference type="InterPro" id="IPR046146">
    <property type="entry name" value="DUF6148"/>
</dbReference>
<dbReference type="EMBL" id="JTHP01000012">
    <property type="protein sequence ID" value="KJD45989.1"/>
    <property type="molecule type" value="Genomic_DNA"/>
</dbReference>
<proteinExistence type="predicted"/>
<reference evidence="1 2" key="1">
    <citation type="submission" date="2014-11" db="EMBL/GenBank/DDBJ databases">
        <title>Draft Genome Sequences of Paenibacillus polymyxa NRRL B-30509 and Paenibacillus terrae NRRL B-30644, Strains from a Poultry Environment that Produce Tridecaptin A and Paenicidins.</title>
        <authorList>
            <person name="van Belkum M.J."/>
            <person name="Lohans C.T."/>
            <person name="Vederas J.C."/>
        </authorList>
    </citation>
    <scope>NUCLEOTIDE SEQUENCE [LARGE SCALE GENOMIC DNA]</scope>
    <source>
        <strain evidence="1 2">NRRL B-30644</strain>
    </source>
</reference>
<keyword evidence="2" id="KW-1185">Reference proteome</keyword>
<name>A0A0D7X428_9BACL</name>
<dbReference type="OrthoDB" id="80936at2"/>
<accession>A0A0D7X428</accession>
<dbReference type="PATRIC" id="fig|159743.3.peg.1836"/>
<gene>
    <name evidence="1" type="ORF">QD47_08370</name>
</gene>
<evidence type="ECO:0000313" key="1">
    <source>
        <dbReference type="EMBL" id="KJD45989.1"/>
    </source>
</evidence>
<sequence>MPKMTLAEAQMMYKLWCDAETALATGKSYTIAGRSMTRTDMNVVLERKRYYGRIVDDLENPGVKRRSKVRGITPFDR</sequence>
<protein>
    <submittedName>
        <fullName evidence="1">Uncharacterized protein</fullName>
    </submittedName>
</protein>